<dbReference type="Gene3D" id="3.30.457.60">
    <property type="match status" value="1"/>
</dbReference>
<dbReference type="OrthoDB" id="331602at2759"/>
<sequence length="96" mass="11339">MFKQKIQEFREACYVLFGFRIDMIGQQFKLKSMFAEKPSDTLLFSKQDDDEFILLENEYSKSLSKEIHAFLTTCHSIPAFLSHLTLDLFNNQTYLN</sequence>
<reference evidence="7" key="1">
    <citation type="submission" date="2022-10" db="EMBL/GenBank/DDBJ databases">
        <title>Novel sulphate-reducing endosymbionts in the free-living metamonad Anaeramoeba.</title>
        <authorList>
            <person name="Jerlstrom-Hultqvist J."/>
            <person name="Cepicka I."/>
            <person name="Gallot-Lavallee L."/>
            <person name="Salas-Leiva D."/>
            <person name="Curtis B.A."/>
            <person name="Zahonova K."/>
            <person name="Pipaliya S."/>
            <person name="Dacks J."/>
            <person name="Roger A.J."/>
        </authorList>
    </citation>
    <scope>NUCLEOTIDE SEQUENCE</scope>
    <source>
        <strain evidence="7">BMAN</strain>
    </source>
</reference>
<evidence type="ECO:0000256" key="5">
    <source>
        <dbReference type="ARBA" id="ARBA00023242"/>
    </source>
</evidence>
<name>A0A9Q0L8L3_ANAIG</name>
<keyword evidence="4" id="KW-0498">Mitosis</keyword>
<dbReference type="Proteomes" id="UP001149090">
    <property type="component" value="Unassembled WGS sequence"/>
</dbReference>
<dbReference type="Pfam" id="PF05557">
    <property type="entry name" value="MAD"/>
    <property type="match status" value="1"/>
</dbReference>
<dbReference type="GO" id="GO:0051315">
    <property type="term" value="P:attachment of mitotic spindle microtubules to kinetochore"/>
    <property type="evidence" value="ECO:0007669"/>
    <property type="project" value="TreeGrafter"/>
</dbReference>
<evidence type="ECO:0000256" key="6">
    <source>
        <dbReference type="ARBA" id="ARBA00023306"/>
    </source>
</evidence>
<evidence type="ECO:0000256" key="2">
    <source>
        <dbReference type="ARBA" id="ARBA00008029"/>
    </source>
</evidence>
<dbReference type="PANTHER" id="PTHR23168:SF0">
    <property type="entry name" value="MITOTIC SPINDLE ASSEMBLY CHECKPOINT PROTEIN MAD1"/>
    <property type="match status" value="1"/>
</dbReference>
<dbReference type="PANTHER" id="PTHR23168">
    <property type="entry name" value="MITOTIC SPINDLE ASSEMBLY CHECKPOINT PROTEIN MAD1 MITOTIC ARREST DEFICIENT-LIKE PROTEIN 1"/>
    <property type="match status" value="1"/>
</dbReference>
<gene>
    <name evidence="7" type="ORF">M0811_12325</name>
</gene>
<dbReference type="GO" id="GO:0005635">
    <property type="term" value="C:nuclear envelope"/>
    <property type="evidence" value="ECO:0007669"/>
    <property type="project" value="TreeGrafter"/>
</dbReference>
<evidence type="ECO:0000313" key="8">
    <source>
        <dbReference type="Proteomes" id="UP001149090"/>
    </source>
</evidence>
<organism evidence="7 8">
    <name type="scientific">Anaeramoeba ignava</name>
    <name type="common">Anaerobic marine amoeba</name>
    <dbReference type="NCBI Taxonomy" id="1746090"/>
    <lineage>
        <taxon>Eukaryota</taxon>
        <taxon>Metamonada</taxon>
        <taxon>Anaeramoebidae</taxon>
        <taxon>Anaeramoeba</taxon>
    </lineage>
</organism>
<dbReference type="GO" id="GO:0051301">
    <property type="term" value="P:cell division"/>
    <property type="evidence" value="ECO:0007669"/>
    <property type="project" value="UniProtKB-KW"/>
</dbReference>
<comment type="subcellular location">
    <subcellularLocation>
        <location evidence="1">Nucleus</location>
    </subcellularLocation>
</comment>
<protein>
    <submittedName>
        <fullName evidence="7">Mitotic spindle assembly checkpoint protein mad1</fullName>
    </submittedName>
</protein>
<keyword evidence="6" id="KW-0131">Cell cycle</keyword>
<dbReference type="GO" id="GO:0007094">
    <property type="term" value="P:mitotic spindle assembly checkpoint signaling"/>
    <property type="evidence" value="ECO:0007669"/>
    <property type="project" value="InterPro"/>
</dbReference>
<dbReference type="GO" id="GO:0000776">
    <property type="term" value="C:kinetochore"/>
    <property type="evidence" value="ECO:0007669"/>
    <property type="project" value="TreeGrafter"/>
</dbReference>
<evidence type="ECO:0000256" key="3">
    <source>
        <dbReference type="ARBA" id="ARBA00022618"/>
    </source>
</evidence>
<comment type="similarity">
    <text evidence="2">Belongs to the MAD1 family.</text>
</comment>
<evidence type="ECO:0000256" key="4">
    <source>
        <dbReference type="ARBA" id="ARBA00022776"/>
    </source>
</evidence>
<keyword evidence="3" id="KW-0132">Cell division</keyword>
<keyword evidence="8" id="KW-1185">Reference proteome</keyword>
<dbReference type="InterPro" id="IPR008672">
    <property type="entry name" value="Mad1"/>
</dbReference>
<evidence type="ECO:0000256" key="1">
    <source>
        <dbReference type="ARBA" id="ARBA00004123"/>
    </source>
</evidence>
<keyword evidence="5" id="KW-0539">Nucleus</keyword>
<accession>A0A9Q0L8L3</accession>
<dbReference type="AlphaFoldDB" id="A0A9Q0L8L3"/>
<dbReference type="Gene3D" id="1.20.5.170">
    <property type="match status" value="1"/>
</dbReference>
<comment type="caution">
    <text evidence="7">The sequence shown here is derived from an EMBL/GenBank/DDBJ whole genome shotgun (WGS) entry which is preliminary data.</text>
</comment>
<dbReference type="GO" id="GO:0072686">
    <property type="term" value="C:mitotic spindle"/>
    <property type="evidence" value="ECO:0007669"/>
    <property type="project" value="TreeGrafter"/>
</dbReference>
<dbReference type="EMBL" id="JAPDFW010000116">
    <property type="protein sequence ID" value="KAJ5068342.1"/>
    <property type="molecule type" value="Genomic_DNA"/>
</dbReference>
<evidence type="ECO:0000313" key="7">
    <source>
        <dbReference type="EMBL" id="KAJ5068342.1"/>
    </source>
</evidence>
<proteinExistence type="inferred from homology"/>